<protein>
    <submittedName>
        <fullName evidence="2">Uncharacterized protein</fullName>
    </submittedName>
</protein>
<gene>
    <name evidence="2" type="ORF">FYJ69_03670</name>
</gene>
<sequence>MSGIGDEIREFVRRSYADEHMDPRELLALADRADRETVPRPRTADGEPVVEGETLYDWEGNEWTVSDITVSFRVTAEGDDRRRPRPADAPLSHTCPDSWERIADELEKLSESNRINGNGEVFYRAGDLAERVRKLAKEGEHGAD</sequence>
<comment type="caution">
    <text evidence="2">The sequence shown here is derived from an EMBL/GenBank/DDBJ whole genome shotgun (WGS) entry which is preliminary data.</text>
</comment>
<name>A0A6N7WTA1_9ACTN</name>
<reference evidence="2 3" key="1">
    <citation type="submission" date="2019-08" db="EMBL/GenBank/DDBJ databases">
        <title>In-depth cultivation of the pig gut microbiome towards novel bacterial diversity and tailored functional studies.</title>
        <authorList>
            <person name="Wylensek D."/>
            <person name="Hitch T.C.A."/>
            <person name="Clavel T."/>
        </authorList>
    </citation>
    <scope>NUCLEOTIDE SEQUENCE [LARGE SCALE GENOMIC DNA]</scope>
    <source>
        <strain evidence="2 3">WB01_CNA04</strain>
    </source>
</reference>
<feature type="compositionally biased region" description="Basic and acidic residues" evidence="1">
    <location>
        <begin position="76"/>
        <end position="86"/>
    </location>
</feature>
<dbReference type="AlphaFoldDB" id="A0A6N7WTA1"/>
<evidence type="ECO:0000313" key="3">
    <source>
        <dbReference type="Proteomes" id="UP000434342"/>
    </source>
</evidence>
<evidence type="ECO:0000313" key="2">
    <source>
        <dbReference type="EMBL" id="MST60018.1"/>
    </source>
</evidence>
<evidence type="ECO:0000256" key="1">
    <source>
        <dbReference type="SAM" id="MobiDB-lite"/>
    </source>
</evidence>
<dbReference type="EMBL" id="VUND01000001">
    <property type="protein sequence ID" value="MST60018.1"/>
    <property type="molecule type" value="Genomic_DNA"/>
</dbReference>
<feature type="region of interest" description="Disordered" evidence="1">
    <location>
        <begin position="76"/>
        <end position="95"/>
    </location>
</feature>
<dbReference type="Proteomes" id="UP000434342">
    <property type="component" value="Unassembled WGS sequence"/>
</dbReference>
<organism evidence="2 3">
    <name type="scientific">Parafannyhessea umbonata</name>
    <dbReference type="NCBI Taxonomy" id="604330"/>
    <lineage>
        <taxon>Bacteria</taxon>
        <taxon>Bacillati</taxon>
        <taxon>Actinomycetota</taxon>
        <taxon>Coriobacteriia</taxon>
        <taxon>Coriobacteriales</taxon>
        <taxon>Atopobiaceae</taxon>
        <taxon>Parafannyhessea</taxon>
    </lineage>
</organism>
<proteinExistence type="predicted"/>
<accession>A0A6N7WTA1</accession>
<dbReference type="RefSeq" id="WP_154540091.1">
    <property type="nucleotide sequence ID" value="NZ_VUND01000001.1"/>
</dbReference>